<dbReference type="AlphaFoldDB" id="A0A392TGJ2"/>
<evidence type="ECO:0000313" key="1">
    <source>
        <dbReference type="EMBL" id="MCI59527.1"/>
    </source>
</evidence>
<keyword evidence="2" id="KW-1185">Reference proteome</keyword>
<name>A0A392TGJ2_9FABA</name>
<dbReference type="EMBL" id="LXQA010565149">
    <property type="protein sequence ID" value="MCI59527.1"/>
    <property type="molecule type" value="Genomic_DNA"/>
</dbReference>
<evidence type="ECO:0000313" key="2">
    <source>
        <dbReference type="Proteomes" id="UP000265520"/>
    </source>
</evidence>
<proteinExistence type="predicted"/>
<protein>
    <submittedName>
        <fullName evidence="1">Uncharacterized protein</fullName>
    </submittedName>
</protein>
<organism evidence="1 2">
    <name type="scientific">Trifolium medium</name>
    <dbReference type="NCBI Taxonomy" id="97028"/>
    <lineage>
        <taxon>Eukaryota</taxon>
        <taxon>Viridiplantae</taxon>
        <taxon>Streptophyta</taxon>
        <taxon>Embryophyta</taxon>
        <taxon>Tracheophyta</taxon>
        <taxon>Spermatophyta</taxon>
        <taxon>Magnoliopsida</taxon>
        <taxon>eudicotyledons</taxon>
        <taxon>Gunneridae</taxon>
        <taxon>Pentapetalae</taxon>
        <taxon>rosids</taxon>
        <taxon>fabids</taxon>
        <taxon>Fabales</taxon>
        <taxon>Fabaceae</taxon>
        <taxon>Papilionoideae</taxon>
        <taxon>50 kb inversion clade</taxon>
        <taxon>NPAAA clade</taxon>
        <taxon>Hologalegina</taxon>
        <taxon>IRL clade</taxon>
        <taxon>Trifolieae</taxon>
        <taxon>Trifolium</taxon>
    </lineage>
</organism>
<comment type="caution">
    <text evidence="1">The sequence shown here is derived from an EMBL/GenBank/DDBJ whole genome shotgun (WGS) entry which is preliminary data.</text>
</comment>
<feature type="non-terminal residue" evidence="1">
    <location>
        <position position="82"/>
    </location>
</feature>
<sequence length="82" mass="9268">MKIRVRGRKQTHKINAPHIKGLNFHLTLQQYFIFGGDIAGALATITSFDKLDTIMKECRPKKTTLKDLSRRPCTTVVPSTRG</sequence>
<reference evidence="1 2" key="1">
    <citation type="journal article" date="2018" name="Front. Plant Sci.">
        <title>Red Clover (Trifolium pratense) and Zigzag Clover (T. medium) - A Picture of Genomic Similarities and Differences.</title>
        <authorList>
            <person name="Dluhosova J."/>
            <person name="Istvanek J."/>
            <person name="Nedelnik J."/>
            <person name="Repkova J."/>
        </authorList>
    </citation>
    <scope>NUCLEOTIDE SEQUENCE [LARGE SCALE GENOMIC DNA]</scope>
    <source>
        <strain evidence="2">cv. 10/8</strain>
        <tissue evidence="1">Leaf</tissue>
    </source>
</reference>
<accession>A0A392TGJ2</accession>
<dbReference type="Proteomes" id="UP000265520">
    <property type="component" value="Unassembled WGS sequence"/>
</dbReference>